<dbReference type="Pfam" id="PF03466">
    <property type="entry name" value="LysR_substrate"/>
    <property type="match status" value="1"/>
</dbReference>
<dbReference type="RefSeq" id="WP_353895919.1">
    <property type="nucleotide sequence ID" value="NZ_JBEVCJ010000009.1"/>
</dbReference>
<dbReference type="EMBL" id="JBEVCJ010000009">
    <property type="protein sequence ID" value="MET1255334.1"/>
    <property type="molecule type" value="Genomic_DNA"/>
</dbReference>
<dbReference type="SUPFAM" id="SSF46785">
    <property type="entry name" value="Winged helix' DNA-binding domain"/>
    <property type="match status" value="1"/>
</dbReference>
<feature type="domain" description="HTH lysR-type" evidence="5">
    <location>
        <begin position="1"/>
        <end position="57"/>
    </location>
</feature>
<evidence type="ECO:0000256" key="4">
    <source>
        <dbReference type="ARBA" id="ARBA00023163"/>
    </source>
</evidence>
<dbReference type="PRINTS" id="PR00039">
    <property type="entry name" value="HTHLYSR"/>
</dbReference>
<evidence type="ECO:0000313" key="7">
    <source>
        <dbReference type="Proteomes" id="UP001548189"/>
    </source>
</evidence>
<dbReference type="SUPFAM" id="SSF53850">
    <property type="entry name" value="Periplasmic binding protein-like II"/>
    <property type="match status" value="1"/>
</dbReference>
<keyword evidence="7" id="KW-1185">Reference proteome</keyword>
<evidence type="ECO:0000256" key="3">
    <source>
        <dbReference type="ARBA" id="ARBA00023125"/>
    </source>
</evidence>
<comment type="similarity">
    <text evidence="1">Belongs to the LysR transcriptional regulatory family.</text>
</comment>
<evidence type="ECO:0000256" key="2">
    <source>
        <dbReference type="ARBA" id="ARBA00023015"/>
    </source>
</evidence>
<gene>
    <name evidence="6" type="ORF">ABVT43_09375</name>
</gene>
<evidence type="ECO:0000259" key="5">
    <source>
        <dbReference type="PROSITE" id="PS50931"/>
    </source>
</evidence>
<dbReference type="PANTHER" id="PTHR30126">
    <property type="entry name" value="HTH-TYPE TRANSCRIPTIONAL REGULATOR"/>
    <property type="match status" value="1"/>
</dbReference>
<comment type="caution">
    <text evidence="6">The sequence shown here is derived from an EMBL/GenBank/DDBJ whole genome shotgun (WGS) entry which is preliminary data.</text>
</comment>
<protein>
    <submittedName>
        <fullName evidence="6">LysR substrate-binding domain-containing protein</fullName>
    </submittedName>
</protein>
<organism evidence="6 7">
    <name type="scientific">Aliikangiella maris</name>
    <dbReference type="NCBI Taxonomy" id="3162458"/>
    <lineage>
        <taxon>Bacteria</taxon>
        <taxon>Pseudomonadati</taxon>
        <taxon>Pseudomonadota</taxon>
        <taxon>Gammaproteobacteria</taxon>
        <taxon>Oceanospirillales</taxon>
        <taxon>Pleioneaceae</taxon>
        <taxon>Aliikangiella</taxon>
    </lineage>
</organism>
<keyword evidence="2" id="KW-0805">Transcription regulation</keyword>
<reference evidence="6 7" key="1">
    <citation type="submission" date="2024-06" db="EMBL/GenBank/DDBJ databases">
        <authorList>
            <person name="Li F."/>
        </authorList>
    </citation>
    <scope>NUCLEOTIDE SEQUENCE [LARGE SCALE GENOMIC DNA]</scope>
    <source>
        <strain evidence="6 7">GXAS 311</strain>
    </source>
</reference>
<accession>A0ABV2BTV4</accession>
<dbReference type="InterPro" id="IPR005119">
    <property type="entry name" value="LysR_subst-bd"/>
</dbReference>
<dbReference type="Gene3D" id="1.10.10.10">
    <property type="entry name" value="Winged helix-like DNA-binding domain superfamily/Winged helix DNA-binding domain"/>
    <property type="match status" value="1"/>
</dbReference>
<dbReference type="PANTHER" id="PTHR30126:SF6">
    <property type="entry name" value="HTH-TYPE TRANSCRIPTIONAL REGULATOR CYSB-RELATED"/>
    <property type="match status" value="1"/>
</dbReference>
<keyword evidence="3" id="KW-0238">DNA-binding</keyword>
<evidence type="ECO:0000256" key="1">
    <source>
        <dbReference type="ARBA" id="ARBA00009437"/>
    </source>
</evidence>
<dbReference type="InterPro" id="IPR036388">
    <property type="entry name" value="WH-like_DNA-bd_sf"/>
</dbReference>
<dbReference type="Proteomes" id="UP001548189">
    <property type="component" value="Unassembled WGS sequence"/>
</dbReference>
<dbReference type="Gene3D" id="3.40.190.10">
    <property type="entry name" value="Periplasmic binding protein-like II"/>
    <property type="match status" value="2"/>
</dbReference>
<dbReference type="PROSITE" id="PS50931">
    <property type="entry name" value="HTH_LYSR"/>
    <property type="match status" value="1"/>
</dbReference>
<name>A0ABV2BTV4_9GAMM</name>
<proteinExistence type="inferred from homology"/>
<dbReference type="Pfam" id="PF00126">
    <property type="entry name" value="HTH_1"/>
    <property type="match status" value="1"/>
</dbReference>
<sequence>MKLQQIKYIFEVARNQLNVSATAESLFTSQPGISKQIRLLEDELGVEVFVRSGKHLTNITPAGREILPVAEHILKQVRKIQDIAASHVNHKEGRLNLSTTHTFSRYFLPKVVESYRKQYSRVAMHIFQSSGKQTNSDLDEGKLDFALAHEGENGFVEKIHLPCFYWTRCIVVPASHPLNKKENINFDILAQYPLLTHTSPGGDKNPILTRFKEHGFSPEIVFSAADCEVIKSYVRMGLGVGIIANMAYEKEADSDLVKIPIDHLFEPSLVNVVFDRNLYFREYIFAFIETLAPQLTKDLILQSQLTKSSNKISKLVDTNQIPVL</sequence>
<keyword evidence="4" id="KW-0804">Transcription</keyword>
<dbReference type="InterPro" id="IPR000847">
    <property type="entry name" value="LysR_HTH_N"/>
</dbReference>
<dbReference type="InterPro" id="IPR036390">
    <property type="entry name" value="WH_DNA-bd_sf"/>
</dbReference>
<evidence type="ECO:0000313" key="6">
    <source>
        <dbReference type="EMBL" id="MET1255334.1"/>
    </source>
</evidence>